<protein>
    <submittedName>
        <fullName evidence="1">Uncharacterized protein</fullName>
    </submittedName>
</protein>
<dbReference type="EMBL" id="ABEXCJ050000001">
    <property type="protein sequence ID" value="EMR4588037.1"/>
    <property type="molecule type" value="Genomic_DNA"/>
</dbReference>
<organism evidence="1">
    <name type="scientific">Providencia rettgeri</name>
    <dbReference type="NCBI Taxonomy" id="587"/>
    <lineage>
        <taxon>Bacteria</taxon>
        <taxon>Pseudomonadati</taxon>
        <taxon>Pseudomonadota</taxon>
        <taxon>Gammaproteobacteria</taxon>
        <taxon>Enterobacterales</taxon>
        <taxon>Morganellaceae</taxon>
        <taxon>Providencia</taxon>
    </lineage>
</organism>
<dbReference type="AlphaFoldDB" id="A0AAD2VP39"/>
<evidence type="ECO:0000313" key="1">
    <source>
        <dbReference type="EMBL" id="ELR5215850.1"/>
    </source>
</evidence>
<proteinExistence type="predicted"/>
<accession>A0AAD2VP39</accession>
<gene>
    <name evidence="2" type="ORF">M0K77_000287</name>
    <name evidence="1" type="ORF">M0K77_RS01435</name>
</gene>
<comment type="caution">
    <text evidence="1">The sequence shown here is derived from an EMBL/GenBank/DDBJ whole genome shotgun (WGS) entry which is preliminary data.</text>
</comment>
<sequence>MDDIEIPESNDPEWQIMMLRELDARFGILKENLDTCVDQGFEDVIQNAYWECQKIISALREYSGY</sequence>
<name>A0AAD2VP39_PRORE</name>
<reference evidence="1" key="1">
    <citation type="submission" date="2023-10" db="EMBL/GenBank/DDBJ databases">
        <authorList>
            <consortium name="Clinical and Environmental Microbiology Branch: Whole genome sequencing antimicrobial resistance pathogens in the healthcare setting"/>
        </authorList>
    </citation>
    <scope>NUCLEOTIDE SEQUENCE</scope>
    <source>
        <strain evidence="1">2020QW-00022</strain>
    </source>
</reference>
<dbReference type="EMBL" id="ABEXCJ040000001">
    <property type="protein sequence ID" value="ELR5215850.1"/>
    <property type="molecule type" value="Genomic_DNA"/>
</dbReference>
<evidence type="ECO:0000313" key="2">
    <source>
        <dbReference type="EMBL" id="EMR4588037.1"/>
    </source>
</evidence>